<keyword evidence="5" id="KW-1185">Reference proteome</keyword>
<dbReference type="OrthoDB" id="10042846at2759"/>
<feature type="compositionally biased region" description="Basic and acidic residues" evidence="2">
    <location>
        <begin position="143"/>
        <end position="183"/>
    </location>
</feature>
<dbReference type="AlphaFoldDB" id="V4BM44"/>
<dbReference type="EMBL" id="KB202518">
    <property type="protein sequence ID" value="ESO89944.1"/>
    <property type="molecule type" value="Genomic_DNA"/>
</dbReference>
<feature type="compositionally biased region" description="Basic residues" evidence="2">
    <location>
        <begin position="1"/>
        <end position="20"/>
    </location>
</feature>
<feature type="compositionally biased region" description="Basic and acidic residues" evidence="2">
    <location>
        <begin position="32"/>
        <end position="46"/>
    </location>
</feature>
<evidence type="ECO:0000313" key="5">
    <source>
        <dbReference type="Proteomes" id="UP000030746"/>
    </source>
</evidence>
<evidence type="ECO:0000256" key="1">
    <source>
        <dbReference type="SAM" id="Coils"/>
    </source>
</evidence>
<feature type="domain" description="CCDC66" evidence="3">
    <location>
        <begin position="491"/>
        <end position="620"/>
    </location>
</feature>
<feature type="region of interest" description="Disordered" evidence="2">
    <location>
        <begin position="303"/>
        <end position="391"/>
    </location>
</feature>
<feature type="compositionally biased region" description="Basic and acidic residues" evidence="2">
    <location>
        <begin position="303"/>
        <end position="327"/>
    </location>
</feature>
<dbReference type="InterPro" id="IPR040467">
    <property type="entry name" value="CCDC66_dom"/>
</dbReference>
<feature type="region of interest" description="Disordered" evidence="2">
    <location>
        <begin position="657"/>
        <end position="677"/>
    </location>
</feature>
<reference evidence="4 5" key="1">
    <citation type="journal article" date="2013" name="Nature">
        <title>Insights into bilaterian evolution from three spiralian genomes.</title>
        <authorList>
            <person name="Simakov O."/>
            <person name="Marletaz F."/>
            <person name="Cho S.J."/>
            <person name="Edsinger-Gonzales E."/>
            <person name="Havlak P."/>
            <person name="Hellsten U."/>
            <person name="Kuo D.H."/>
            <person name="Larsson T."/>
            <person name="Lv J."/>
            <person name="Arendt D."/>
            <person name="Savage R."/>
            <person name="Osoegawa K."/>
            <person name="de Jong P."/>
            <person name="Grimwood J."/>
            <person name="Chapman J.A."/>
            <person name="Shapiro H."/>
            <person name="Aerts A."/>
            <person name="Otillar R.P."/>
            <person name="Terry A.Y."/>
            <person name="Boore J.L."/>
            <person name="Grigoriev I.V."/>
            <person name="Lindberg D.R."/>
            <person name="Seaver E.C."/>
            <person name="Weisblat D.A."/>
            <person name="Putnam N.H."/>
            <person name="Rokhsar D.S."/>
        </authorList>
    </citation>
    <scope>NUCLEOTIDE SEQUENCE [LARGE SCALE GENOMIC DNA]</scope>
</reference>
<gene>
    <name evidence="4" type="ORF">LOTGIDRAFT_164641</name>
</gene>
<dbReference type="CTD" id="20239802"/>
<feature type="compositionally biased region" description="Basic and acidic residues" evidence="2">
    <location>
        <begin position="200"/>
        <end position="215"/>
    </location>
</feature>
<dbReference type="Proteomes" id="UP000030746">
    <property type="component" value="Unassembled WGS sequence"/>
</dbReference>
<protein>
    <recommendedName>
        <fullName evidence="3">CCDC66 domain-containing protein</fullName>
    </recommendedName>
</protein>
<feature type="compositionally biased region" description="Polar residues" evidence="2">
    <location>
        <begin position="780"/>
        <end position="789"/>
    </location>
</feature>
<evidence type="ECO:0000313" key="4">
    <source>
        <dbReference type="EMBL" id="ESO89944.1"/>
    </source>
</evidence>
<feature type="region of interest" description="Disordered" evidence="2">
    <location>
        <begin position="1"/>
        <end position="65"/>
    </location>
</feature>
<dbReference type="PANTHER" id="PTHR22736">
    <property type="entry name" value="COILED-COIL DOMAIN-CONTAINING PROTEIN 66"/>
    <property type="match status" value="1"/>
</dbReference>
<evidence type="ECO:0000259" key="3">
    <source>
        <dbReference type="Pfam" id="PF15236"/>
    </source>
</evidence>
<accession>V4BM44</accession>
<feature type="region of interest" description="Disordered" evidence="2">
    <location>
        <begin position="973"/>
        <end position="1033"/>
    </location>
</feature>
<feature type="compositionally biased region" description="Basic residues" evidence="2">
    <location>
        <begin position="47"/>
        <end position="56"/>
    </location>
</feature>
<sequence>NKAKGPKKFGYKQKNLHHPLRNINKTPVLQPEEIKKPKPEKDFVKRNRERIHKKQVSKKDTGINSGTVTLTQEQLNAILQSVGNLKEGKENALRISIDPDSHEVKITSPRRGKTTAEVTSSRSVRQENSDDNEGDIFQLALGENEKRDEEDSKEVEKFISEISARKEKSEAKELSRNESKEDNESSVIHLPPVPPAHLTVAEKKRLQWAREKGESENYNPWGKPGAGAPVRNNVGDVLADYNTRKEDIKTSPRHQPPVTLEPFSPRSKRHQNLDGPVKGTLDIGQLTDEDKLLAKKEEAQRKFREDLEKQLEEKRQREREEKARENMDNTWSNKFSNEHKPASLPAQNTSPPQQAEYISSKKSPRRKHDQPENRVSAATNSTSQVPPAAMRSSFALGGLALDDNRYKQTKAEEKRKWLEDLEKQMEEKRLQTLKDKEKQTISECTDKINWADPVQIPPSVLNTSPRSDHYSLIHNSGEFQHDTARTSSAPDPPTDQTLIRGQNVIIDPVTLKDLEMKRKKHLDHQEAIKHQIEEKQNNLRKEREKKWAEEQEAEERLKKEREVLQTQFEVEQQKIREKEQAREEKLRQLKAAMDEAQERAQHEKQLKRMHHLQQGGHDITHLKAHYEGIQARSPRGQNQQSQPGFLLNLNEDVPAVDSSYQSHHSNPTQRSQTGQQVHHDDYIVDKVVEAPKKPSEPFTDPYSILRNFGTQTISDGKEFNRELSEVQIEYKVPDETMEKQKQKHGKTKTKNKTVRLKSAAKVRKFKVEKPQPMEKKEWNYKNQKNLKNVKNSEKDPFYEQKKRESQARHAKRAEQLYKMIEANKAVIPTENGPGSRDTSPRRYHSQSPRRSSQYSPRVDRSLSPHLRSETRVMNPKSPRAGQSLSPPPSNRHTPHRSRLDNYQNHVEQPTQWRSPPVPAVKHRHQYNNEVEDRGYDDDHFHHQYKDNEPIYPPVTENDFIPFTRTTEVLDPSHAEEPLTVSRENTKVQRGRKAYRDNQHPGDYGRGINNYQDKGRQSHQKDPMYNPSVITDHPTGRQDEILLQLSQLKQNLIQKQRELETTMSPSALLQ</sequence>
<feature type="region of interest" description="Disordered" evidence="2">
    <location>
        <begin position="768"/>
        <end position="897"/>
    </location>
</feature>
<dbReference type="Pfam" id="PF15236">
    <property type="entry name" value="CCDC66"/>
    <property type="match status" value="1"/>
</dbReference>
<dbReference type="HOGENOM" id="CLU_010332_0_0_1"/>
<feature type="non-terminal residue" evidence="4">
    <location>
        <position position="1"/>
    </location>
</feature>
<feature type="region of interest" description="Disordered" evidence="2">
    <location>
        <begin position="100"/>
        <end position="288"/>
    </location>
</feature>
<feature type="compositionally biased region" description="Basic and acidic residues" evidence="2">
    <location>
        <begin position="790"/>
        <end position="815"/>
    </location>
</feature>
<keyword evidence="1" id="KW-0175">Coiled coil</keyword>
<feature type="coiled-coil region" evidence="1">
    <location>
        <begin position="411"/>
        <end position="438"/>
    </location>
</feature>
<feature type="compositionally biased region" description="Polar residues" evidence="2">
    <location>
        <begin position="345"/>
        <end position="361"/>
    </location>
</feature>
<feature type="compositionally biased region" description="Polar residues" evidence="2">
    <location>
        <begin position="376"/>
        <end position="385"/>
    </location>
</feature>
<proteinExistence type="predicted"/>
<dbReference type="STRING" id="225164.V4BM44"/>
<feature type="compositionally biased region" description="Basic and acidic residues" evidence="2">
    <location>
        <begin position="768"/>
        <end position="779"/>
    </location>
</feature>
<feature type="compositionally biased region" description="Basic and acidic residues" evidence="2">
    <location>
        <begin position="857"/>
        <end position="870"/>
    </location>
</feature>
<name>V4BM44_LOTGI</name>
<dbReference type="GeneID" id="20239802"/>
<dbReference type="GO" id="GO:0008017">
    <property type="term" value="F:microtubule binding"/>
    <property type="evidence" value="ECO:0007669"/>
    <property type="project" value="TreeGrafter"/>
</dbReference>
<feature type="compositionally biased region" description="Low complexity" evidence="2">
    <location>
        <begin position="845"/>
        <end position="856"/>
    </location>
</feature>
<dbReference type="GO" id="GO:0060271">
    <property type="term" value="P:cilium assembly"/>
    <property type="evidence" value="ECO:0007669"/>
    <property type="project" value="TreeGrafter"/>
</dbReference>
<dbReference type="PANTHER" id="PTHR22736:SF2">
    <property type="entry name" value="COILED-COIL DOMAIN-CONTAINING PROTEIN 66"/>
    <property type="match status" value="1"/>
</dbReference>
<feature type="region of interest" description="Disordered" evidence="2">
    <location>
        <begin position="533"/>
        <end position="556"/>
    </location>
</feature>
<dbReference type="OMA" id="PFMRTED"/>
<dbReference type="RefSeq" id="XP_009059416.1">
    <property type="nucleotide sequence ID" value="XM_009061168.1"/>
</dbReference>
<feature type="region of interest" description="Disordered" evidence="2">
    <location>
        <begin position="459"/>
        <end position="500"/>
    </location>
</feature>
<feature type="compositionally biased region" description="Polar residues" evidence="2">
    <location>
        <begin position="485"/>
        <end position="500"/>
    </location>
</feature>
<dbReference type="KEGG" id="lgi:LOTGIDRAFT_164641"/>
<feature type="compositionally biased region" description="Polar residues" evidence="2">
    <location>
        <begin position="658"/>
        <end position="676"/>
    </location>
</feature>
<evidence type="ECO:0000256" key="2">
    <source>
        <dbReference type="SAM" id="MobiDB-lite"/>
    </source>
</evidence>
<dbReference type="GO" id="GO:0005874">
    <property type="term" value="C:microtubule"/>
    <property type="evidence" value="ECO:0007669"/>
    <property type="project" value="TreeGrafter"/>
</dbReference>
<organism evidence="4 5">
    <name type="scientific">Lottia gigantea</name>
    <name type="common">Giant owl limpet</name>
    <dbReference type="NCBI Taxonomy" id="225164"/>
    <lineage>
        <taxon>Eukaryota</taxon>
        <taxon>Metazoa</taxon>
        <taxon>Spiralia</taxon>
        <taxon>Lophotrochozoa</taxon>
        <taxon>Mollusca</taxon>
        <taxon>Gastropoda</taxon>
        <taxon>Patellogastropoda</taxon>
        <taxon>Lottioidea</taxon>
        <taxon>Lottiidae</taxon>
        <taxon>Lottia</taxon>
    </lineage>
</organism>
<feature type="compositionally biased region" description="Basic and acidic residues" evidence="2">
    <location>
        <begin position="1012"/>
        <end position="1021"/>
    </location>
</feature>
<dbReference type="GO" id="GO:0005929">
    <property type="term" value="C:cilium"/>
    <property type="evidence" value="ECO:0007669"/>
    <property type="project" value="TreeGrafter"/>
</dbReference>
<dbReference type="InterPro" id="IPR039183">
    <property type="entry name" value="CCD66"/>
</dbReference>